<dbReference type="AlphaFoldDB" id="A0A3Q3F284"/>
<evidence type="ECO:0000313" key="6">
    <source>
        <dbReference type="Ensembl" id="ENSLBEP00000013729.1"/>
    </source>
</evidence>
<keyword evidence="3" id="KW-0342">GTP-binding</keyword>
<feature type="domain" description="AIG1-type G" evidence="5">
    <location>
        <begin position="656"/>
        <end position="859"/>
    </location>
</feature>
<proteinExistence type="inferred from homology"/>
<dbReference type="InterPro" id="IPR045058">
    <property type="entry name" value="GIMA/IAN/Toc"/>
</dbReference>
<organism evidence="6 7">
    <name type="scientific">Labrus bergylta</name>
    <name type="common">ballan wrasse</name>
    <dbReference type="NCBI Taxonomy" id="56723"/>
    <lineage>
        <taxon>Eukaryota</taxon>
        <taxon>Metazoa</taxon>
        <taxon>Chordata</taxon>
        <taxon>Craniata</taxon>
        <taxon>Vertebrata</taxon>
        <taxon>Euteleostomi</taxon>
        <taxon>Actinopterygii</taxon>
        <taxon>Neopterygii</taxon>
        <taxon>Teleostei</taxon>
        <taxon>Neoteleostei</taxon>
        <taxon>Acanthomorphata</taxon>
        <taxon>Eupercaria</taxon>
        <taxon>Labriformes</taxon>
        <taxon>Labridae</taxon>
        <taxon>Labrus</taxon>
    </lineage>
</organism>
<dbReference type="Gene3D" id="3.40.50.300">
    <property type="entry name" value="P-loop containing nucleotide triphosphate hydrolases"/>
    <property type="match status" value="4"/>
</dbReference>
<keyword evidence="7" id="KW-1185">Reference proteome</keyword>
<dbReference type="Ensembl" id="ENSLBET00000014489.1">
    <property type="protein sequence ID" value="ENSLBEP00000013729.1"/>
    <property type="gene ID" value="ENSLBEG00000010625.1"/>
</dbReference>
<reference evidence="6" key="2">
    <citation type="submission" date="2025-09" db="UniProtKB">
        <authorList>
            <consortium name="Ensembl"/>
        </authorList>
    </citation>
    <scope>IDENTIFICATION</scope>
</reference>
<dbReference type="FunFam" id="3.40.50.300:FF:000366">
    <property type="entry name" value="GTPase, IMAP family member 2"/>
    <property type="match status" value="1"/>
</dbReference>
<evidence type="ECO:0000256" key="2">
    <source>
        <dbReference type="ARBA" id="ARBA00022741"/>
    </source>
</evidence>
<sequence>MATAAADDLHPLRRCWSMEWLPPSMSELRVVLLGNSWSERSSVGNVIMRETVFNTGKEADQCEQVRRQIKEKDIVLINTPDLLHPTISADKLTEHVTDCVRLSDPGPHVFLLVLQPDDFTEEYKQRFCRVLKRFSDQSFEHSLLLISTPREQGSSVVENYSQSQPLKEMIRECRYRYLELANLELPELLTGLGQIVKEHNGEHVSCEVFMDAPDDLQRIQQKETRPRIVDAVMSSGLFPWANRVTPPPSGEIRILLLGTDDKTTKLGDFITGKEPHSSTIKAKLSTAKQMVQSGEWRGKSLTVVKTPEVFSVSLEKRREEMKKAVSLCPPGPNVVLLLVKPSDFTEEKRKRLKFILSLFGQDAFKHSVVISTHKEDKTDVSFRSLIKDCGERHYSMAENNCDVLMQKIEKTVHDNKGTFLTVIEDSVAPKSGLMKTALSLVLCGRRGAGKTSAAEAILGQTDLHSVSSSSECVKHQGEVSGHWVSLVELPALYGKPQEEVMKESFRCVSLCDPEGVHAFILVLPVGPLTDEDKGELETMKNTFGSRFNDITVLLFTVESDPSAPAVVNFLKETKSIQELLQSCGGRSLVLNIKDKQQIPELLDMVEKMHEDKSKSFIFTTQTFAQAQIEKIVTLQAELKNLKTKDPIICDDDKLSEESLRIVLIGKTGSGKSSSGNTILGGNTFEAEVSQISVTKCCEKAQSDVNGRPVTVVDTPGLFDNSLSHEEVQEELIKCISLLAPGPHVFLLVLQIGRFTPEEKETLKLIKEVFGKNAEKFTIVLLTGGDSLKRKNTSIEEYIDKKCDDSFKKLLADCGGRYHVFDNCEEQNRTQVSELITKIEEMVSTNGGSCYTNEMLQEAEAAIKKEMERLLQEKEEEMKREREELQKKHEEEMKEMKQRMEEQRIEIEKERQLREKQLQEKQERINKDRKERKKEQQKREEETGKESRGRN</sequence>
<dbReference type="Pfam" id="PF04548">
    <property type="entry name" value="AIG1"/>
    <property type="match status" value="4"/>
</dbReference>
<dbReference type="STRING" id="56723.ENSLBEP00000013729"/>
<feature type="region of interest" description="Disordered" evidence="4">
    <location>
        <begin position="873"/>
        <end position="902"/>
    </location>
</feature>
<dbReference type="Proteomes" id="UP000261660">
    <property type="component" value="Unplaced"/>
</dbReference>
<dbReference type="FunCoup" id="A0A3Q3F284">
    <property type="interactions" value="23"/>
</dbReference>
<keyword evidence="2" id="KW-0547">Nucleotide-binding</keyword>
<evidence type="ECO:0000256" key="4">
    <source>
        <dbReference type="SAM" id="MobiDB-lite"/>
    </source>
</evidence>
<reference evidence="6" key="1">
    <citation type="submission" date="2025-08" db="UniProtKB">
        <authorList>
            <consortium name="Ensembl"/>
        </authorList>
    </citation>
    <scope>IDENTIFICATION</scope>
</reference>
<dbReference type="GeneTree" id="ENSGT00940000164100"/>
<dbReference type="CDD" id="cd01852">
    <property type="entry name" value="AIG1"/>
    <property type="match status" value="1"/>
</dbReference>
<dbReference type="GO" id="GO:0005525">
    <property type="term" value="F:GTP binding"/>
    <property type="evidence" value="ECO:0007669"/>
    <property type="project" value="UniProtKB-KW"/>
</dbReference>
<evidence type="ECO:0000259" key="5">
    <source>
        <dbReference type="PROSITE" id="PS51720"/>
    </source>
</evidence>
<evidence type="ECO:0000313" key="7">
    <source>
        <dbReference type="Proteomes" id="UP000261660"/>
    </source>
</evidence>
<dbReference type="InterPro" id="IPR027417">
    <property type="entry name" value="P-loop_NTPase"/>
</dbReference>
<dbReference type="PANTHER" id="PTHR10903:SF188">
    <property type="entry name" value="GTPASE IMAP FAMILY MEMBER 2-LIKE-RELATED"/>
    <property type="match status" value="1"/>
</dbReference>
<feature type="domain" description="AIG1-type G" evidence="5">
    <location>
        <begin position="25"/>
        <end position="213"/>
    </location>
</feature>
<dbReference type="PANTHER" id="PTHR10903">
    <property type="entry name" value="GTPASE, IMAP FAMILY MEMBER-RELATED"/>
    <property type="match status" value="1"/>
</dbReference>
<evidence type="ECO:0000256" key="3">
    <source>
        <dbReference type="ARBA" id="ARBA00023134"/>
    </source>
</evidence>
<feature type="domain" description="AIG1-type G" evidence="5">
    <location>
        <begin position="435"/>
        <end position="627"/>
    </location>
</feature>
<accession>A0A3Q3F284</accession>
<dbReference type="PROSITE" id="PS51720">
    <property type="entry name" value="G_AIG1"/>
    <property type="match status" value="3"/>
</dbReference>
<name>A0A3Q3F284_9LABR</name>
<protein>
    <submittedName>
        <fullName evidence="6">GTPase IMAP family member 8-like</fullName>
    </submittedName>
</protein>
<feature type="region of interest" description="Disordered" evidence="4">
    <location>
        <begin position="915"/>
        <end position="950"/>
    </location>
</feature>
<evidence type="ECO:0000256" key="1">
    <source>
        <dbReference type="ARBA" id="ARBA00008535"/>
    </source>
</evidence>
<dbReference type="OrthoDB" id="8954335at2759"/>
<dbReference type="InParanoid" id="A0A3Q3F284"/>
<comment type="similarity">
    <text evidence="1">Belongs to the TRAFAC class TrmE-Era-EngA-EngB-Septin-like GTPase superfamily. AIG1/Toc34/Toc159-like paraseptin GTPase family. IAN subfamily.</text>
</comment>
<dbReference type="SUPFAM" id="SSF52540">
    <property type="entry name" value="P-loop containing nucleoside triphosphate hydrolases"/>
    <property type="match status" value="3"/>
</dbReference>
<dbReference type="InterPro" id="IPR006703">
    <property type="entry name" value="G_AIG1"/>
</dbReference>